<protein>
    <submittedName>
        <fullName evidence="2">DUF616 domain-containing protein</fullName>
    </submittedName>
</protein>
<gene>
    <name evidence="2" type="ORF">IAC35_00255</name>
</gene>
<comment type="caution">
    <text evidence="2">The sequence shown here is derived from an EMBL/GenBank/DDBJ whole genome shotgun (WGS) entry which is preliminary data.</text>
</comment>
<reference evidence="2" key="1">
    <citation type="submission" date="2020-10" db="EMBL/GenBank/DDBJ databases">
        <authorList>
            <person name="Gilroy R."/>
        </authorList>
    </citation>
    <scope>NUCLEOTIDE SEQUENCE</scope>
    <source>
        <strain evidence="2">ChiHecec2B26-709</strain>
    </source>
</reference>
<evidence type="ECO:0000313" key="3">
    <source>
        <dbReference type="Proteomes" id="UP000886881"/>
    </source>
</evidence>
<proteinExistence type="predicted"/>
<dbReference type="EMBL" id="DVLC01000004">
    <property type="protein sequence ID" value="HIT46273.1"/>
    <property type="molecule type" value="Genomic_DNA"/>
</dbReference>
<dbReference type="Proteomes" id="UP000886881">
    <property type="component" value="Unassembled WGS sequence"/>
</dbReference>
<dbReference type="InterPro" id="IPR048354">
    <property type="entry name" value="TOD1_MUCI70_glycTrfase_dom"/>
</dbReference>
<accession>A0A9D1GLQ7</accession>
<dbReference type="Pfam" id="PF04765">
    <property type="entry name" value="TOD1_MUCI70"/>
    <property type="match status" value="1"/>
</dbReference>
<evidence type="ECO:0000313" key="2">
    <source>
        <dbReference type="EMBL" id="HIT46273.1"/>
    </source>
</evidence>
<feature type="domain" description="TOD1/MUCI70 glycosyltransferase-like" evidence="1">
    <location>
        <begin position="4"/>
        <end position="195"/>
    </location>
</feature>
<evidence type="ECO:0000259" key="1">
    <source>
        <dbReference type="Pfam" id="PF04765"/>
    </source>
</evidence>
<sequence>MKKCVIYTCIVGSYDELQQPAAVDPDFDFVCFVGKGEKSADRDGVWELREFDCGLDDPRLVSRYPKMHPHVLLPEYEASVWIDGNVRIMDSTIYEVTRAKLASGVLYSGVSHPGRKSLYTEAWAGWRKVHRISPWNMLHVWVWLFLHGMPFRSGLMENNLIFRRHLDPKVVRLDEMWWDRLFDLSLRDQLSFMWCLRECGIPVDYLLPFGWNTRNHPGFKYLLHK</sequence>
<name>A0A9D1GLQ7_9BACT</name>
<dbReference type="AlphaFoldDB" id="A0A9D1GLQ7"/>
<organism evidence="2 3">
    <name type="scientific">Candidatus Cryptobacteroides merdipullorum</name>
    <dbReference type="NCBI Taxonomy" id="2840771"/>
    <lineage>
        <taxon>Bacteria</taxon>
        <taxon>Pseudomonadati</taxon>
        <taxon>Bacteroidota</taxon>
        <taxon>Bacteroidia</taxon>
        <taxon>Bacteroidales</taxon>
        <taxon>Candidatus Cryptobacteroides</taxon>
    </lineage>
</organism>
<reference evidence="2" key="2">
    <citation type="journal article" date="2021" name="PeerJ">
        <title>Extensive microbial diversity within the chicken gut microbiome revealed by metagenomics and culture.</title>
        <authorList>
            <person name="Gilroy R."/>
            <person name="Ravi A."/>
            <person name="Getino M."/>
            <person name="Pursley I."/>
            <person name="Horton D.L."/>
            <person name="Alikhan N.F."/>
            <person name="Baker D."/>
            <person name="Gharbi K."/>
            <person name="Hall N."/>
            <person name="Watson M."/>
            <person name="Adriaenssens E.M."/>
            <person name="Foster-Nyarko E."/>
            <person name="Jarju S."/>
            <person name="Secka A."/>
            <person name="Antonio M."/>
            <person name="Oren A."/>
            <person name="Chaudhuri R.R."/>
            <person name="La Ragione R."/>
            <person name="Hildebrand F."/>
            <person name="Pallen M.J."/>
        </authorList>
    </citation>
    <scope>NUCLEOTIDE SEQUENCE</scope>
    <source>
        <strain evidence="2">ChiHecec2B26-709</strain>
    </source>
</reference>